<accession>A0A428I4R6</accession>
<protein>
    <recommendedName>
        <fullName evidence="3">Apea-like HEPN domain-containing protein</fullName>
    </recommendedName>
</protein>
<comment type="caution">
    <text evidence="1">The sequence shown here is derived from an EMBL/GenBank/DDBJ whole genome shotgun (WGS) entry which is preliminary data.</text>
</comment>
<organism evidence="1 2">
    <name type="scientific">Streptococcus mitis</name>
    <dbReference type="NCBI Taxonomy" id="28037"/>
    <lineage>
        <taxon>Bacteria</taxon>
        <taxon>Bacillati</taxon>
        <taxon>Bacillota</taxon>
        <taxon>Bacilli</taxon>
        <taxon>Lactobacillales</taxon>
        <taxon>Streptococcaceae</taxon>
        <taxon>Streptococcus</taxon>
        <taxon>Streptococcus mitis group</taxon>
    </lineage>
</organism>
<gene>
    <name evidence="1" type="ORF">D8787_02810</name>
</gene>
<reference evidence="1 2" key="1">
    <citation type="submission" date="2018-11" db="EMBL/GenBank/DDBJ databases">
        <title>Species Designations Belie Phenotypic and Genotypic Heterogeneity in Oral Streptococci.</title>
        <authorList>
            <person name="Velsko I."/>
        </authorList>
    </citation>
    <scope>NUCLEOTIDE SEQUENCE [LARGE SCALE GENOMIC DNA]</scope>
    <source>
        <strain evidence="1 2">BCC17</strain>
    </source>
</reference>
<evidence type="ECO:0000313" key="1">
    <source>
        <dbReference type="EMBL" id="RSK06991.1"/>
    </source>
</evidence>
<dbReference type="RefSeq" id="WP_102210664.1">
    <property type="nucleotide sequence ID" value="NZ_RJPX01000005.1"/>
</dbReference>
<name>A0A428I4R6_STRMT</name>
<evidence type="ECO:0008006" key="3">
    <source>
        <dbReference type="Google" id="ProtNLM"/>
    </source>
</evidence>
<evidence type="ECO:0000313" key="2">
    <source>
        <dbReference type="Proteomes" id="UP000277819"/>
    </source>
</evidence>
<dbReference type="AlphaFoldDB" id="A0A428I4R6"/>
<sequence length="356" mass="42710">MVKKKKAEFKVVVKGNFVSDDFKKEIEYHQKASGEMCKDVLEYRNQTLILSGNRTNRIDLEDDFFTVKSNYYRGIVKGLLYIYFTGEILSIDSITFITDEEKDIPFEQRNLFAKEDREHSISTELLDKMFLYNEQGDVLTRILMNIVLAKANKERKLENIWRAFNALYDWKCVTNKSEKERINAILAYIKDADNFHFKKTIKEIKKIIADRQQFSRQARVFIEGINFSDRNYSGDLDRFKERYINLQYSDPILRKKIKEMFKYYIESHSEDFDKGTKKLYENLKKEWNNQSEIATPTDFIKYFVWFVYHFRNKDFHGEYWPTNFLIENIPHKELNDYADSLELLVIDLITYKGFLD</sequence>
<dbReference type="Proteomes" id="UP000277819">
    <property type="component" value="Unassembled WGS sequence"/>
</dbReference>
<dbReference type="EMBL" id="RJPX01000005">
    <property type="protein sequence ID" value="RSK06991.1"/>
    <property type="molecule type" value="Genomic_DNA"/>
</dbReference>
<proteinExistence type="predicted"/>